<dbReference type="GO" id="GO:0000064">
    <property type="term" value="F:L-ornithine transmembrane transporter activity"/>
    <property type="evidence" value="ECO:0007669"/>
    <property type="project" value="TreeGrafter"/>
</dbReference>
<dbReference type="InterPro" id="IPR018108">
    <property type="entry name" value="MCP_transmembrane"/>
</dbReference>
<keyword evidence="4 10" id="KW-0812">Transmembrane</keyword>
<evidence type="ECO:0008006" key="14">
    <source>
        <dbReference type="Google" id="ProtNLM"/>
    </source>
</evidence>
<keyword evidence="9 10" id="KW-0472">Membrane</keyword>
<evidence type="ECO:0000313" key="13">
    <source>
        <dbReference type="Proteomes" id="UP001310890"/>
    </source>
</evidence>
<comment type="similarity">
    <text evidence="2 11">Belongs to the mitochondrial carrier (TC 2.A.29) family.</text>
</comment>
<dbReference type="PANTHER" id="PTHR45624:SF31">
    <property type="entry name" value="MITOCHONDRIAL ORNITHINE TRANSPORTER 1"/>
    <property type="match status" value="1"/>
</dbReference>
<evidence type="ECO:0000256" key="3">
    <source>
        <dbReference type="ARBA" id="ARBA00022448"/>
    </source>
</evidence>
<comment type="subcellular location">
    <subcellularLocation>
        <location evidence="1">Mitochondrion membrane</location>
        <topology evidence="1">Multi-pass membrane protein</topology>
    </subcellularLocation>
</comment>
<reference evidence="12" key="1">
    <citation type="submission" date="2023-08" db="EMBL/GenBank/DDBJ databases">
        <title>Black Yeasts Isolated from many extreme environments.</title>
        <authorList>
            <person name="Coleine C."/>
            <person name="Stajich J.E."/>
            <person name="Selbmann L."/>
        </authorList>
    </citation>
    <scope>NUCLEOTIDE SEQUENCE</scope>
    <source>
        <strain evidence="12">CCFEE 5401</strain>
    </source>
</reference>
<evidence type="ECO:0000256" key="9">
    <source>
        <dbReference type="ARBA" id="ARBA00023136"/>
    </source>
</evidence>
<dbReference type="Proteomes" id="UP001310890">
    <property type="component" value="Unassembled WGS sequence"/>
</dbReference>
<evidence type="ECO:0000256" key="6">
    <source>
        <dbReference type="ARBA" id="ARBA00022792"/>
    </source>
</evidence>
<accession>A0AAN7T8T3</accession>
<evidence type="ECO:0000256" key="2">
    <source>
        <dbReference type="ARBA" id="ARBA00006375"/>
    </source>
</evidence>
<dbReference type="GO" id="GO:1990575">
    <property type="term" value="P:mitochondrial L-ornithine transmembrane transport"/>
    <property type="evidence" value="ECO:0007669"/>
    <property type="project" value="TreeGrafter"/>
</dbReference>
<gene>
    <name evidence="12" type="ORF">LTR62_002128</name>
</gene>
<feature type="repeat" description="Solcar" evidence="10">
    <location>
        <begin position="9"/>
        <end position="97"/>
    </location>
</feature>
<dbReference type="PANTHER" id="PTHR45624">
    <property type="entry name" value="MITOCHONDRIAL BASIC AMINO ACIDS TRANSPORTER-RELATED"/>
    <property type="match status" value="1"/>
</dbReference>
<dbReference type="Pfam" id="PF00153">
    <property type="entry name" value="Mito_carr"/>
    <property type="match status" value="3"/>
</dbReference>
<keyword evidence="7" id="KW-1133">Transmembrane helix</keyword>
<feature type="repeat" description="Solcar" evidence="10">
    <location>
        <begin position="116"/>
        <end position="204"/>
    </location>
</feature>
<dbReference type="Gene3D" id="1.50.40.10">
    <property type="entry name" value="Mitochondrial carrier domain"/>
    <property type="match status" value="2"/>
</dbReference>
<keyword evidence="5" id="KW-0677">Repeat</keyword>
<evidence type="ECO:0000313" key="12">
    <source>
        <dbReference type="EMBL" id="KAK5105805.1"/>
    </source>
</evidence>
<name>A0AAN7T8T3_9PEZI</name>
<evidence type="ECO:0000256" key="8">
    <source>
        <dbReference type="ARBA" id="ARBA00023128"/>
    </source>
</evidence>
<dbReference type="PROSITE" id="PS50920">
    <property type="entry name" value="SOLCAR"/>
    <property type="match status" value="3"/>
</dbReference>
<evidence type="ECO:0000256" key="5">
    <source>
        <dbReference type="ARBA" id="ARBA00022737"/>
    </source>
</evidence>
<feature type="repeat" description="Solcar" evidence="10">
    <location>
        <begin position="223"/>
        <end position="310"/>
    </location>
</feature>
<protein>
    <recommendedName>
        <fullName evidence="14">Amino-acid transporter arg-13</fullName>
    </recommendedName>
</protein>
<comment type="caution">
    <text evidence="12">The sequence shown here is derived from an EMBL/GenBank/DDBJ whole genome shotgun (WGS) entry which is preliminary data.</text>
</comment>
<evidence type="ECO:0000256" key="7">
    <source>
        <dbReference type="ARBA" id="ARBA00022989"/>
    </source>
</evidence>
<organism evidence="12 13">
    <name type="scientific">Meristemomyces frigidus</name>
    <dbReference type="NCBI Taxonomy" id="1508187"/>
    <lineage>
        <taxon>Eukaryota</taxon>
        <taxon>Fungi</taxon>
        <taxon>Dikarya</taxon>
        <taxon>Ascomycota</taxon>
        <taxon>Pezizomycotina</taxon>
        <taxon>Dothideomycetes</taxon>
        <taxon>Dothideomycetidae</taxon>
        <taxon>Mycosphaerellales</taxon>
        <taxon>Teratosphaeriaceae</taxon>
        <taxon>Meristemomyces</taxon>
    </lineage>
</organism>
<proteinExistence type="inferred from homology"/>
<evidence type="ECO:0000256" key="11">
    <source>
        <dbReference type="RuleBase" id="RU000488"/>
    </source>
</evidence>
<dbReference type="AlphaFoldDB" id="A0AAN7T8T3"/>
<keyword evidence="3 11" id="KW-0813">Transport</keyword>
<dbReference type="InterPro" id="IPR023395">
    <property type="entry name" value="MCP_dom_sf"/>
</dbReference>
<keyword evidence="6" id="KW-0999">Mitochondrion inner membrane</keyword>
<dbReference type="InterPro" id="IPR050567">
    <property type="entry name" value="Mitochondrial_Carrier"/>
</dbReference>
<dbReference type="GO" id="GO:0031966">
    <property type="term" value="C:mitochondrial membrane"/>
    <property type="evidence" value="ECO:0007669"/>
    <property type="project" value="UniProtKB-SubCell"/>
</dbReference>
<evidence type="ECO:0000256" key="1">
    <source>
        <dbReference type="ARBA" id="ARBA00004225"/>
    </source>
</evidence>
<dbReference type="SUPFAM" id="SSF103506">
    <property type="entry name" value="Mitochondrial carrier"/>
    <property type="match status" value="1"/>
</dbReference>
<evidence type="ECO:0000256" key="4">
    <source>
        <dbReference type="ARBA" id="ARBA00022692"/>
    </source>
</evidence>
<dbReference type="FunFam" id="1.50.40.10:FF:000109">
    <property type="entry name" value="Ornithine carrier protein AmcA/Ort1"/>
    <property type="match status" value="1"/>
</dbReference>
<sequence>MLATTQEASNAFRDITSGVIGGIVSKIVEYPFDTVKVRLQSQSDHLPLRYKGPLDCIRQGYAKEGIRGFYRGVSVPLLGAAAENASLFWSYEVAKDAIRNSGILVTKGADDQDDDLPLGAKVVAGMASGAVTSVILTPIELVKCRMQVSSKSTAAANLKPLQIITQIYRSSGLQGFWRGHLGTFFRETGGTAAWFGGNEALLLYFRHRTARQQNRESIHDIRPTLAQQLTSGALAGVSYNFFLFPADTIKSKIQVDSSSGAHGMRFWSTGREIWRSSGVAGLYRGCGLTCLRSAPSSALIFTIVEKLKQGWPEAV</sequence>
<dbReference type="EMBL" id="JAVRRL010000152">
    <property type="protein sequence ID" value="KAK5105805.1"/>
    <property type="molecule type" value="Genomic_DNA"/>
</dbReference>
<evidence type="ECO:0000256" key="10">
    <source>
        <dbReference type="PROSITE-ProRule" id="PRU00282"/>
    </source>
</evidence>
<keyword evidence="8" id="KW-0496">Mitochondrion</keyword>